<feature type="transmembrane region" description="Helical" evidence="10">
    <location>
        <begin position="263"/>
        <end position="286"/>
    </location>
</feature>
<dbReference type="PROSITE" id="PS51202">
    <property type="entry name" value="RCK_C"/>
    <property type="match status" value="1"/>
</dbReference>
<dbReference type="Proteomes" id="UP000644507">
    <property type="component" value="Unassembled WGS sequence"/>
</dbReference>
<dbReference type="NCBIfam" id="NF003716">
    <property type="entry name" value="PRK05326.1-3"/>
    <property type="match status" value="1"/>
</dbReference>
<keyword evidence="7 10" id="KW-1133">Transmembrane helix</keyword>
<dbReference type="InterPro" id="IPR006153">
    <property type="entry name" value="Cation/H_exchanger_TM"/>
</dbReference>
<organism evidence="12 13">
    <name type="scientific">Roseibacillus persicicus</name>
    <dbReference type="NCBI Taxonomy" id="454148"/>
    <lineage>
        <taxon>Bacteria</taxon>
        <taxon>Pseudomonadati</taxon>
        <taxon>Verrucomicrobiota</taxon>
        <taxon>Verrucomicrobiia</taxon>
        <taxon>Verrucomicrobiales</taxon>
        <taxon>Verrucomicrobiaceae</taxon>
        <taxon>Roseibacillus</taxon>
    </lineage>
</organism>
<feature type="transmembrane region" description="Helical" evidence="10">
    <location>
        <begin position="85"/>
        <end position="110"/>
    </location>
</feature>
<dbReference type="GO" id="GO:0006813">
    <property type="term" value="P:potassium ion transport"/>
    <property type="evidence" value="ECO:0007669"/>
    <property type="project" value="UniProtKB-KW"/>
</dbReference>
<keyword evidence="13" id="KW-1185">Reference proteome</keyword>
<feature type="transmembrane region" description="Helical" evidence="10">
    <location>
        <begin position="6"/>
        <end position="22"/>
    </location>
</feature>
<comment type="caution">
    <text evidence="12">The sequence shown here is derived from an EMBL/GenBank/DDBJ whole genome shotgun (WGS) entry which is preliminary data.</text>
</comment>
<gene>
    <name evidence="12" type="ORF">GCM10007100_04710</name>
</gene>
<keyword evidence="5" id="KW-0630">Potassium</keyword>
<dbReference type="PANTHER" id="PTHR32507">
    <property type="entry name" value="NA(+)/H(+) ANTIPORTER 1"/>
    <property type="match status" value="1"/>
</dbReference>
<evidence type="ECO:0000313" key="13">
    <source>
        <dbReference type="Proteomes" id="UP000644507"/>
    </source>
</evidence>
<feature type="transmembrane region" description="Helical" evidence="10">
    <location>
        <begin position="361"/>
        <end position="384"/>
    </location>
</feature>
<proteinExistence type="predicted"/>
<sequence>MDVVYLIGPIILIAVVLAAVWLDRWSVPVILIALGAGIVFGSDVLNLWHFDDIVLTNKVANLALVFILFYGGISTKKADFKQVALPAGGLATWGVILTSLVTFGVLYGIFGWGFEKAILLAVIVSSTDAAAIFSILRRQSLPKKLSSTVEIESGANDPMAILLTVAVVQSLTVGHPPIPMMVLNFLWQFGAAPVLGWLMGRAALWLFNHLTPQDRGHFYVLTLGIALLVYGLAQVIGTSGMLAVFIAGFVLGNHSFIHKQGVINFSSAVSTVANIGMFVLLGLQVFPREWAGIWFEGILLFLVLTFLARPLAVLVGTAGMRLGWRNKVFISWAGLRGAVPIVLATYPMAAGIEAGEEIFNLVFFAVLLSVAVQGGSLGPLAGWLKLTVPARPRPLFNLELVTMAASDLDMIVVDLPGPKGVGGAKIAELDLPQGAVITLVTRERELVLPKGSTELRGWDQVSVLAPAIEEEAIREALMGAIPIPAPEEES</sequence>
<keyword evidence="6 10" id="KW-0812">Transmembrane</keyword>
<evidence type="ECO:0000256" key="10">
    <source>
        <dbReference type="SAM" id="Phobius"/>
    </source>
</evidence>
<accession>A0A918TFI6</accession>
<feature type="domain" description="RCK C-terminal" evidence="11">
    <location>
        <begin position="398"/>
        <end position="479"/>
    </location>
</feature>
<reference evidence="12" key="1">
    <citation type="journal article" date="2014" name="Int. J. Syst. Evol. Microbiol.">
        <title>Complete genome sequence of Corynebacterium casei LMG S-19264T (=DSM 44701T), isolated from a smear-ripened cheese.</title>
        <authorList>
            <consortium name="US DOE Joint Genome Institute (JGI-PGF)"/>
            <person name="Walter F."/>
            <person name="Albersmeier A."/>
            <person name="Kalinowski J."/>
            <person name="Ruckert C."/>
        </authorList>
    </citation>
    <scope>NUCLEOTIDE SEQUENCE</scope>
    <source>
        <strain evidence="12">KCTC 12988</strain>
    </source>
</reference>
<keyword evidence="2" id="KW-0813">Transport</keyword>
<dbReference type="GO" id="GO:0015297">
    <property type="term" value="F:antiporter activity"/>
    <property type="evidence" value="ECO:0007669"/>
    <property type="project" value="UniProtKB-KW"/>
</dbReference>
<dbReference type="InterPro" id="IPR036721">
    <property type="entry name" value="RCK_C_sf"/>
</dbReference>
<name>A0A918TFI6_9BACT</name>
<evidence type="ECO:0000313" key="12">
    <source>
        <dbReference type="EMBL" id="GHC42821.1"/>
    </source>
</evidence>
<keyword evidence="9 10" id="KW-0472">Membrane</keyword>
<feature type="transmembrane region" description="Helical" evidence="10">
    <location>
        <begin position="185"/>
        <end position="206"/>
    </location>
</feature>
<dbReference type="Gene3D" id="3.30.70.1450">
    <property type="entry name" value="Regulator of K+ conductance, C-terminal domain"/>
    <property type="match status" value="1"/>
</dbReference>
<evidence type="ECO:0000259" key="11">
    <source>
        <dbReference type="PROSITE" id="PS51202"/>
    </source>
</evidence>
<feature type="transmembrane region" description="Helical" evidence="10">
    <location>
        <begin position="328"/>
        <end position="349"/>
    </location>
</feature>
<reference evidence="12" key="2">
    <citation type="submission" date="2020-09" db="EMBL/GenBank/DDBJ databases">
        <authorList>
            <person name="Sun Q."/>
            <person name="Kim S."/>
        </authorList>
    </citation>
    <scope>NUCLEOTIDE SEQUENCE</scope>
    <source>
        <strain evidence="12">KCTC 12988</strain>
    </source>
</reference>
<evidence type="ECO:0000256" key="4">
    <source>
        <dbReference type="ARBA" id="ARBA00022475"/>
    </source>
</evidence>
<evidence type="ECO:0000256" key="9">
    <source>
        <dbReference type="ARBA" id="ARBA00023136"/>
    </source>
</evidence>
<keyword evidence="8" id="KW-0406">Ion transport</keyword>
<keyword evidence="4" id="KW-1003">Cell membrane</keyword>
<evidence type="ECO:0000256" key="5">
    <source>
        <dbReference type="ARBA" id="ARBA00022538"/>
    </source>
</evidence>
<evidence type="ECO:0000256" key="6">
    <source>
        <dbReference type="ARBA" id="ARBA00022692"/>
    </source>
</evidence>
<dbReference type="RefSeq" id="WP_189567019.1">
    <property type="nucleotide sequence ID" value="NZ_BMXI01000002.1"/>
</dbReference>
<protein>
    <submittedName>
        <fullName evidence="12">K+/H+ antiporter</fullName>
    </submittedName>
</protein>
<dbReference type="EMBL" id="BMXI01000002">
    <property type="protein sequence ID" value="GHC42821.1"/>
    <property type="molecule type" value="Genomic_DNA"/>
</dbReference>
<evidence type="ECO:0000256" key="8">
    <source>
        <dbReference type="ARBA" id="ARBA00023065"/>
    </source>
</evidence>
<dbReference type="InterPro" id="IPR038770">
    <property type="entry name" value="Na+/solute_symporter_sf"/>
</dbReference>
<dbReference type="Gene3D" id="1.20.1530.20">
    <property type="match status" value="1"/>
</dbReference>
<feature type="transmembrane region" description="Helical" evidence="10">
    <location>
        <begin position="292"/>
        <end position="316"/>
    </location>
</feature>
<feature type="transmembrane region" description="Helical" evidence="10">
    <location>
        <begin position="29"/>
        <end position="48"/>
    </location>
</feature>
<evidence type="ECO:0000256" key="7">
    <source>
        <dbReference type="ARBA" id="ARBA00022989"/>
    </source>
</evidence>
<evidence type="ECO:0000256" key="3">
    <source>
        <dbReference type="ARBA" id="ARBA00022449"/>
    </source>
</evidence>
<dbReference type="GO" id="GO:1902600">
    <property type="term" value="P:proton transmembrane transport"/>
    <property type="evidence" value="ECO:0007669"/>
    <property type="project" value="InterPro"/>
</dbReference>
<feature type="transmembrane region" description="Helical" evidence="10">
    <location>
        <begin position="218"/>
        <end position="251"/>
    </location>
</feature>
<dbReference type="Pfam" id="PF00999">
    <property type="entry name" value="Na_H_Exchanger"/>
    <property type="match status" value="1"/>
</dbReference>
<keyword evidence="3" id="KW-0050">Antiport</keyword>
<feature type="transmembrane region" description="Helical" evidence="10">
    <location>
        <begin position="54"/>
        <end position="73"/>
    </location>
</feature>
<dbReference type="GO" id="GO:0008324">
    <property type="term" value="F:monoatomic cation transmembrane transporter activity"/>
    <property type="evidence" value="ECO:0007669"/>
    <property type="project" value="InterPro"/>
</dbReference>
<dbReference type="NCBIfam" id="NF003715">
    <property type="entry name" value="PRK05326.1-2"/>
    <property type="match status" value="1"/>
</dbReference>
<evidence type="ECO:0000256" key="1">
    <source>
        <dbReference type="ARBA" id="ARBA00004651"/>
    </source>
</evidence>
<dbReference type="InterPro" id="IPR006037">
    <property type="entry name" value="RCK_C"/>
</dbReference>
<keyword evidence="5" id="KW-0633">Potassium transport</keyword>
<dbReference type="AlphaFoldDB" id="A0A918TFI6"/>
<evidence type="ECO:0000256" key="2">
    <source>
        <dbReference type="ARBA" id="ARBA00022448"/>
    </source>
</evidence>
<feature type="transmembrane region" description="Helical" evidence="10">
    <location>
        <begin position="116"/>
        <end position="136"/>
    </location>
</feature>
<dbReference type="PANTHER" id="PTHR32507:SF7">
    <property type="entry name" value="K(+)_H(+) ANTIPORTER NHAP2"/>
    <property type="match status" value="1"/>
</dbReference>
<dbReference type="GO" id="GO:0005886">
    <property type="term" value="C:plasma membrane"/>
    <property type="evidence" value="ECO:0007669"/>
    <property type="project" value="UniProtKB-SubCell"/>
</dbReference>
<comment type="subcellular location">
    <subcellularLocation>
        <location evidence="1">Cell membrane</location>
        <topology evidence="1">Multi-pass membrane protein</topology>
    </subcellularLocation>
</comment>